<evidence type="ECO:0008006" key="2">
    <source>
        <dbReference type="Google" id="ProtNLM"/>
    </source>
</evidence>
<dbReference type="EMBL" id="LAZR01009595">
    <property type="protein sequence ID" value="KKM71669.1"/>
    <property type="molecule type" value="Genomic_DNA"/>
</dbReference>
<gene>
    <name evidence="1" type="ORF">LCGC14_1428310</name>
</gene>
<name>A0A0F9JPC9_9ZZZZ</name>
<reference evidence="1" key="1">
    <citation type="journal article" date="2015" name="Nature">
        <title>Complex archaea that bridge the gap between prokaryotes and eukaryotes.</title>
        <authorList>
            <person name="Spang A."/>
            <person name="Saw J.H."/>
            <person name="Jorgensen S.L."/>
            <person name="Zaremba-Niedzwiedzka K."/>
            <person name="Martijn J."/>
            <person name="Lind A.E."/>
            <person name="van Eijk R."/>
            <person name="Schleper C."/>
            <person name="Guy L."/>
            <person name="Ettema T.J."/>
        </authorList>
    </citation>
    <scope>NUCLEOTIDE SEQUENCE</scope>
</reference>
<sequence>MIEYRVICETFDAQITIAVNEAIAEGWEPLGGIQVVVIDLFFNKRYCQAMTRDKTKNSKRISKRQRIMREMADGVDEAIIVAEEN</sequence>
<dbReference type="AlphaFoldDB" id="A0A0F9JPC9"/>
<protein>
    <recommendedName>
        <fullName evidence="2">DUF1737 domain-containing protein</fullName>
    </recommendedName>
</protein>
<comment type="caution">
    <text evidence="1">The sequence shown here is derived from an EMBL/GenBank/DDBJ whole genome shotgun (WGS) entry which is preliminary data.</text>
</comment>
<organism evidence="1">
    <name type="scientific">marine sediment metagenome</name>
    <dbReference type="NCBI Taxonomy" id="412755"/>
    <lineage>
        <taxon>unclassified sequences</taxon>
        <taxon>metagenomes</taxon>
        <taxon>ecological metagenomes</taxon>
    </lineage>
</organism>
<evidence type="ECO:0000313" key="1">
    <source>
        <dbReference type="EMBL" id="KKM71669.1"/>
    </source>
</evidence>
<proteinExistence type="predicted"/>
<accession>A0A0F9JPC9</accession>